<dbReference type="Proteomes" id="UP000646308">
    <property type="component" value="Unassembled WGS sequence"/>
</dbReference>
<dbReference type="GO" id="GO:0006508">
    <property type="term" value="P:proteolysis"/>
    <property type="evidence" value="ECO:0007669"/>
    <property type="project" value="UniProtKB-KW"/>
</dbReference>
<protein>
    <recommendedName>
        <fullName evidence="4">lysostaphin</fullName>
        <ecNumber evidence="4">3.4.24.75</ecNumber>
    </recommendedName>
</protein>
<evidence type="ECO:0000256" key="4">
    <source>
        <dbReference type="ARBA" id="ARBA00012322"/>
    </source>
</evidence>
<dbReference type="EMBL" id="WMFL01000074">
    <property type="protein sequence ID" value="NJI02444.1"/>
    <property type="molecule type" value="Genomic_DNA"/>
</dbReference>
<comment type="catalytic activity">
    <reaction evidence="1">
        <text>Hydrolysis of the -Gly-|-Gly- bond in the pentaglycine inter-peptide link joining staphylococcal cell wall peptidoglycans.</text>
        <dbReference type="EC" id="3.4.24.75"/>
    </reaction>
</comment>
<proteinExistence type="inferred from homology"/>
<accession>A0A2T4MH98</accession>
<organism evidence="8 11">
    <name type="scientific">Staphylococcus agnetis</name>
    <dbReference type="NCBI Taxonomy" id="985762"/>
    <lineage>
        <taxon>Bacteria</taxon>
        <taxon>Bacillati</taxon>
        <taxon>Bacillota</taxon>
        <taxon>Bacilli</taxon>
        <taxon>Bacillales</taxon>
        <taxon>Staphylococcaceae</taxon>
        <taxon>Staphylococcus</taxon>
    </lineage>
</organism>
<dbReference type="EMBL" id="NEFX01000010">
    <property type="protein sequence ID" value="OTW31330.1"/>
    <property type="molecule type" value="Genomic_DNA"/>
</dbReference>
<dbReference type="InterPro" id="IPR011055">
    <property type="entry name" value="Dup_hybrid_motif"/>
</dbReference>
<dbReference type="AlphaFoldDB" id="A0A2T4MH98"/>
<name>A0A2T4MH98_9STAP</name>
<keyword evidence="5" id="KW-0378">Hydrolase</keyword>
<dbReference type="Gene3D" id="2.40.50.290">
    <property type="match status" value="1"/>
</dbReference>
<evidence type="ECO:0000313" key="8">
    <source>
        <dbReference type="EMBL" id="NJI02444.1"/>
    </source>
</evidence>
<dbReference type="RefSeq" id="WP_082624778.1">
    <property type="nucleotide sequence ID" value="NZ_CP009623.1"/>
</dbReference>
<dbReference type="InterPro" id="IPR016047">
    <property type="entry name" value="M23ase_b-sheet_dom"/>
</dbReference>
<keyword evidence="5" id="KW-0645">Protease</keyword>
<keyword evidence="10" id="KW-1185">Reference proteome</keyword>
<feature type="compositionally biased region" description="Polar residues" evidence="6">
    <location>
        <begin position="167"/>
        <end position="177"/>
    </location>
</feature>
<keyword evidence="5" id="KW-0482">Metalloprotease</keyword>
<evidence type="ECO:0000259" key="7">
    <source>
        <dbReference type="Pfam" id="PF01551"/>
    </source>
</evidence>
<dbReference type="Pfam" id="PF01551">
    <property type="entry name" value="Peptidase_M23"/>
    <property type="match status" value="1"/>
</dbReference>
<dbReference type="OrthoDB" id="9805799at2"/>
<feature type="region of interest" description="Disordered" evidence="6">
    <location>
        <begin position="133"/>
        <end position="177"/>
    </location>
</feature>
<dbReference type="GO" id="GO:0004222">
    <property type="term" value="F:metalloendopeptidase activity"/>
    <property type="evidence" value="ECO:0007669"/>
    <property type="project" value="TreeGrafter"/>
</dbReference>
<dbReference type="PANTHER" id="PTHR21666:SF270">
    <property type="entry name" value="MUREIN HYDROLASE ACTIVATOR ENVC"/>
    <property type="match status" value="1"/>
</dbReference>
<dbReference type="PANTHER" id="PTHR21666">
    <property type="entry name" value="PEPTIDASE-RELATED"/>
    <property type="match status" value="1"/>
</dbReference>
<comment type="cofactor">
    <cofactor evidence="2">
        <name>Zn(2+)</name>
        <dbReference type="ChEBI" id="CHEBI:29105"/>
    </cofactor>
</comment>
<feature type="compositionally biased region" description="Low complexity" evidence="6">
    <location>
        <begin position="155"/>
        <end position="166"/>
    </location>
</feature>
<evidence type="ECO:0000313" key="11">
    <source>
        <dbReference type="Proteomes" id="UP000646308"/>
    </source>
</evidence>
<comment type="caution">
    <text evidence="8">The sequence shown here is derived from an EMBL/GenBank/DDBJ whole genome shotgun (WGS) entry which is preliminary data.</text>
</comment>
<dbReference type="CDD" id="cd12797">
    <property type="entry name" value="M23_peptidase"/>
    <property type="match status" value="1"/>
</dbReference>
<evidence type="ECO:0000256" key="6">
    <source>
        <dbReference type="SAM" id="MobiDB-lite"/>
    </source>
</evidence>
<dbReference type="SUPFAM" id="SSF51261">
    <property type="entry name" value="Duplicated hybrid motif"/>
    <property type="match status" value="1"/>
</dbReference>
<reference evidence="9 10" key="1">
    <citation type="submission" date="2017-04" db="EMBL/GenBank/DDBJ databases">
        <title>Staphylococcus agnetis, a potential pathogen in the broiler production.</title>
        <authorList>
            <person name="Poulsen L."/>
        </authorList>
    </citation>
    <scope>NUCLEOTIDE SEQUENCE [LARGE SCALE GENOMIC DNA]</scope>
    <source>
        <strain evidence="9 10">723_310714_2_2_spleen</strain>
    </source>
</reference>
<evidence type="ECO:0000256" key="2">
    <source>
        <dbReference type="ARBA" id="ARBA00001947"/>
    </source>
</evidence>
<evidence type="ECO:0000256" key="5">
    <source>
        <dbReference type="ARBA" id="ARBA00023049"/>
    </source>
</evidence>
<dbReference type="EC" id="3.4.24.75" evidence="4"/>
<dbReference type="Proteomes" id="UP000195208">
    <property type="component" value="Unassembled WGS sequence"/>
</dbReference>
<gene>
    <name evidence="9" type="ORF">B9M88_05220</name>
    <name evidence="8" type="ORF">GLV84_06365</name>
</gene>
<dbReference type="Gene3D" id="2.70.70.10">
    <property type="entry name" value="Glucose Permease (Domain IIA)"/>
    <property type="match status" value="1"/>
</dbReference>
<dbReference type="KEGG" id="sagq:EP23_10125"/>
<feature type="compositionally biased region" description="Polar residues" evidence="6">
    <location>
        <begin position="133"/>
        <end position="142"/>
    </location>
</feature>
<evidence type="ECO:0000313" key="9">
    <source>
        <dbReference type="EMBL" id="OTW31330.1"/>
    </source>
</evidence>
<reference evidence="8" key="2">
    <citation type="submission" date="2019-11" db="EMBL/GenBank/DDBJ databases">
        <title>Whole genome comparisons of Staphylococcus agnetis isolates from cattle and chickens.</title>
        <authorList>
            <person name="Rhoads D."/>
            <person name="Shwani A."/>
            <person name="Adkins P."/>
            <person name="Calcutt M."/>
            <person name="Middleton J."/>
        </authorList>
    </citation>
    <scope>NUCLEOTIDE SEQUENCE</scope>
    <source>
        <strain evidence="8">1387</strain>
    </source>
</reference>
<evidence type="ECO:0000256" key="3">
    <source>
        <dbReference type="ARBA" id="ARBA00006646"/>
    </source>
</evidence>
<sequence length="305" mass="33392">MKKVTAATIATIGFATFGLMHGDAEASEGIQPSAYTTTFSEETNDYITIDAHGNYHHTIDGNWDVSMFEQGLYQSSYTDASGHMHYVYYTQTFQNDNSDTPSQSHEAIQAQNRNNQSQYNASQAYTQSQGNWHVNATDQTGNGTQGGRTASYGMSQQQSGGNAQQNHDGTSNTSQAASGWLKKYPKWQPYGQYTTGGAHYGVDYGMPENTPVYSFTDGKVIDSGWSNYGGGNQITIQEANSNYYQWYMHMNQLNVQAGDTVKKGQQIGLSGSTGNSTGPHLHFQRMSGGIGNQYAVNPDNYLANQ</sequence>
<comment type="similarity">
    <text evidence="3">Belongs to the peptidase M23B family.</text>
</comment>
<evidence type="ECO:0000256" key="1">
    <source>
        <dbReference type="ARBA" id="ARBA00001667"/>
    </source>
</evidence>
<dbReference type="GeneID" id="57690526"/>
<evidence type="ECO:0000313" key="10">
    <source>
        <dbReference type="Proteomes" id="UP000195208"/>
    </source>
</evidence>
<dbReference type="InterPro" id="IPR050570">
    <property type="entry name" value="Cell_wall_metabolism_enzyme"/>
</dbReference>
<feature type="domain" description="M23ase beta-sheet core" evidence="7">
    <location>
        <begin position="198"/>
        <end position="292"/>
    </location>
</feature>